<dbReference type="GO" id="GO:0016020">
    <property type="term" value="C:membrane"/>
    <property type="evidence" value="ECO:0007669"/>
    <property type="project" value="InterPro"/>
</dbReference>
<dbReference type="PANTHER" id="PTHR43032:SF4">
    <property type="entry name" value="OXIDOREDUCTASE MOLYBDOPTERIN-BINDING DOMAIN-CONTAINING PROTEIN"/>
    <property type="match status" value="1"/>
</dbReference>
<dbReference type="InterPro" id="IPR016174">
    <property type="entry name" value="Di-haem_cyt_TM"/>
</dbReference>
<dbReference type="InterPro" id="IPR000572">
    <property type="entry name" value="OxRdtase_Mopterin-bd_dom"/>
</dbReference>
<proteinExistence type="predicted"/>
<feature type="domain" description="Oxidoreductase molybdopterin-binding" evidence="2">
    <location>
        <begin position="230"/>
        <end position="374"/>
    </location>
</feature>
<dbReference type="PANTHER" id="PTHR43032">
    <property type="entry name" value="PROTEIN-METHIONINE-SULFOXIDE REDUCTASE"/>
    <property type="match status" value="1"/>
</dbReference>
<reference evidence="3 4" key="1">
    <citation type="submission" date="2019-07" db="EMBL/GenBank/DDBJ databases">
        <title>Whole genome shotgun sequence of Aneurinibacillus danicus NBRC 102444.</title>
        <authorList>
            <person name="Hosoyama A."/>
            <person name="Uohara A."/>
            <person name="Ohji S."/>
            <person name="Ichikawa N."/>
        </authorList>
    </citation>
    <scope>NUCLEOTIDE SEQUENCE [LARGE SCALE GENOMIC DNA]</scope>
    <source>
        <strain evidence="3 4">NBRC 102444</strain>
    </source>
</reference>
<keyword evidence="1" id="KW-0812">Transmembrane</keyword>
<dbReference type="OrthoDB" id="9778777at2"/>
<keyword evidence="1" id="KW-0472">Membrane</keyword>
<sequence>MGTGAIVDAGENGVNKKTRYFYLHLVHGILLVMLLITGAFLYVPSLRTFLGEIRWEFRYAHSLIGIGYFLFLCAALPDVVRYARNHKAWQKTFHFCLQISLGIGWTISGIYLWVNATSYLSVRQFFLQIHDMLSVFVIPWILGHIGLWYWRRCKSIRPQKKRVPEEGERDRGIQLSRRDVLRLFGGVFLAVVAGGLFRWYQPLSERFASTLASVKRKGYFRIYSVRSDNPVFNRATWQLTVDGLVERPSSFSYEELLSMRAHTFISDFHCVTGWSVTDVKWKGVSVKEIIEQVKPKEGGTYVRMYSADQLYTETYELTQLLEENVILAYELEGKPLNENQGAPLRLFHPGMYGYKSIKWVHRIEIRKERGLGYWEEKEGYDLNGYLT</sequence>
<dbReference type="InterPro" id="IPR036374">
    <property type="entry name" value="OxRdtase_Mopterin-bd_sf"/>
</dbReference>
<dbReference type="SUPFAM" id="SSF56524">
    <property type="entry name" value="Oxidoreductase molybdopterin-binding domain"/>
    <property type="match status" value="1"/>
</dbReference>
<evidence type="ECO:0000256" key="1">
    <source>
        <dbReference type="SAM" id="Phobius"/>
    </source>
</evidence>
<feature type="transmembrane region" description="Helical" evidence="1">
    <location>
        <begin position="21"/>
        <end position="43"/>
    </location>
</feature>
<comment type="caution">
    <text evidence="3">The sequence shown here is derived from an EMBL/GenBank/DDBJ whole genome shotgun (WGS) entry which is preliminary data.</text>
</comment>
<dbReference type="Pfam" id="PF00174">
    <property type="entry name" value="Oxidored_molyb"/>
    <property type="match status" value="1"/>
</dbReference>
<dbReference type="Gene3D" id="3.90.420.10">
    <property type="entry name" value="Oxidoreductase, molybdopterin-binding domain"/>
    <property type="match status" value="1"/>
</dbReference>
<name>A0A511VEE7_9BACL</name>
<evidence type="ECO:0000259" key="2">
    <source>
        <dbReference type="Pfam" id="PF00174"/>
    </source>
</evidence>
<keyword evidence="4" id="KW-1185">Reference proteome</keyword>
<feature type="transmembrane region" description="Helical" evidence="1">
    <location>
        <begin position="63"/>
        <end position="83"/>
    </location>
</feature>
<dbReference type="GO" id="GO:0022904">
    <property type="term" value="P:respiratory electron transport chain"/>
    <property type="evidence" value="ECO:0007669"/>
    <property type="project" value="InterPro"/>
</dbReference>
<organism evidence="3 4">
    <name type="scientific">Aneurinibacillus danicus</name>
    <dbReference type="NCBI Taxonomy" id="267746"/>
    <lineage>
        <taxon>Bacteria</taxon>
        <taxon>Bacillati</taxon>
        <taxon>Bacillota</taxon>
        <taxon>Bacilli</taxon>
        <taxon>Bacillales</taxon>
        <taxon>Paenibacillaceae</taxon>
        <taxon>Aneurinibacillus group</taxon>
        <taxon>Aneurinibacillus</taxon>
    </lineage>
</organism>
<dbReference type="Proteomes" id="UP000321157">
    <property type="component" value="Unassembled WGS sequence"/>
</dbReference>
<evidence type="ECO:0000313" key="4">
    <source>
        <dbReference type="Proteomes" id="UP000321157"/>
    </source>
</evidence>
<gene>
    <name evidence="3" type="ORF">ADA01nite_37980</name>
</gene>
<evidence type="ECO:0000313" key="3">
    <source>
        <dbReference type="EMBL" id="GEN36338.1"/>
    </source>
</evidence>
<keyword evidence="1" id="KW-1133">Transmembrane helix</keyword>
<protein>
    <recommendedName>
        <fullName evidence="2">Oxidoreductase molybdopterin-binding domain-containing protein</fullName>
    </recommendedName>
</protein>
<feature type="transmembrane region" description="Helical" evidence="1">
    <location>
        <begin position="95"/>
        <end position="114"/>
    </location>
</feature>
<dbReference type="EMBL" id="BJXX01000181">
    <property type="protein sequence ID" value="GEN36338.1"/>
    <property type="molecule type" value="Genomic_DNA"/>
</dbReference>
<dbReference type="SUPFAM" id="SSF81342">
    <property type="entry name" value="Transmembrane di-heme cytochromes"/>
    <property type="match status" value="1"/>
</dbReference>
<dbReference type="AlphaFoldDB" id="A0A511VEE7"/>
<accession>A0A511VEE7</accession>
<feature type="transmembrane region" description="Helical" evidence="1">
    <location>
        <begin position="180"/>
        <end position="200"/>
    </location>
</feature>
<feature type="transmembrane region" description="Helical" evidence="1">
    <location>
        <begin position="126"/>
        <end position="150"/>
    </location>
</feature>